<evidence type="ECO:0000256" key="3">
    <source>
        <dbReference type="ARBA" id="ARBA00004556"/>
    </source>
</evidence>
<keyword evidence="10 12" id="KW-0802">TPR repeat</keyword>
<evidence type="ECO:0000259" key="13">
    <source>
        <dbReference type="Pfam" id="PF11701"/>
    </source>
</evidence>
<dbReference type="GO" id="GO:0030018">
    <property type="term" value="C:Z disc"/>
    <property type="evidence" value="ECO:0007669"/>
    <property type="project" value="UniProtKB-SubCell"/>
</dbReference>
<evidence type="ECO:0000256" key="6">
    <source>
        <dbReference type="ARBA" id="ARBA00022490"/>
    </source>
</evidence>
<dbReference type="InterPro" id="IPR024660">
    <property type="entry name" value="UCS_central_dom"/>
</dbReference>
<dbReference type="Proteomes" id="UP000694388">
    <property type="component" value="Unplaced"/>
</dbReference>
<dbReference type="GeneTree" id="ENSGT00940000157654"/>
<dbReference type="FunFam" id="1.25.10.10:FF:000043">
    <property type="entry name" value="Unc-45 myosin chaperone B"/>
    <property type="match status" value="1"/>
</dbReference>
<dbReference type="SUPFAM" id="SSF48371">
    <property type="entry name" value="ARM repeat"/>
    <property type="match status" value="2"/>
</dbReference>
<reference evidence="14" key="2">
    <citation type="submission" date="2025-09" db="UniProtKB">
        <authorList>
            <consortium name="Ensembl"/>
        </authorList>
    </citation>
    <scope>IDENTIFICATION</scope>
</reference>
<dbReference type="SMART" id="SM00185">
    <property type="entry name" value="ARM"/>
    <property type="match status" value="4"/>
</dbReference>
<keyword evidence="11" id="KW-0143">Chaperone</keyword>
<dbReference type="InterPro" id="IPR016024">
    <property type="entry name" value="ARM-type_fold"/>
</dbReference>
<keyword evidence="8" id="KW-0677">Repeat</keyword>
<dbReference type="PANTHER" id="PTHR45994">
    <property type="entry name" value="FI21225P1"/>
    <property type="match status" value="1"/>
</dbReference>
<evidence type="ECO:0000256" key="7">
    <source>
        <dbReference type="ARBA" id="ARBA00022541"/>
    </source>
</evidence>
<feature type="repeat" description="TPR" evidence="12">
    <location>
        <begin position="74"/>
        <end position="107"/>
    </location>
</feature>
<dbReference type="GO" id="GO:0007519">
    <property type="term" value="P:skeletal muscle tissue development"/>
    <property type="evidence" value="ECO:0007669"/>
    <property type="project" value="Ensembl"/>
</dbReference>
<dbReference type="InterPro" id="IPR000225">
    <property type="entry name" value="Armadillo"/>
</dbReference>
<evidence type="ECO:0000256" key="1">
    <source>
        <dbReference type="ARBA" id="ARBA00004161"/>
    </source>
</evidence>
<sequence>MEDTKLREDGNKLFKAGDHKSAIGCYSKAIKLTTSKEQLATLYRNRSACHLKLENFSQAVSDSTKAIETDQKDVKALYRRSLALERLGRIDQAFRDMQRCIALEPKNDSFIEALRHLRARIQEQLHMQFSTDQRVQQMFDILLGDADMEKKEKAAQNLVVLSRDEAGAELIFRGHGLQLLQRLLGASQSLLRIAALRTVSCLCSGHRARATAVLREISVDKVSGLMASEDEETSLAACNVLQNAFEALTGSKDKSDCIKKEQAVLTDVSKDISLIIHCLLEMLVDRKVSTNGRDNALTLLIQNIPCKTLKEKDNSKTIKVVKTGLKRILRAVGSIPELPSNIPLTDATRMRTSVLLHRLYDDLRDDSQRDVYHSTCEELITEFFSSQNMEETLQAVQTISGLLQGPYEVGNRLLANKGVMETMIALANSQEELHQRIAVEALLLAASKASRASFITNNAISLLKTAYKQASSDKIKIRALVGLCKLGSAGGTDYSLRQFTEGSTEKLAHQCRKWLCSIKTDNATKRWAIEGLAYLTLDADVKDDFVEDKDAIHAMLELAKARDQPVLFAVTSVLVNCTNSYDQKEKVPEMVELAKYAKQHVPEEHPKDKKDFVEKRVKRLLQAGVVSAMACMVRADSAVFTNSNKELLSRVFLALSENPKDRGTIISQGGGKALIPLALEGTAEGKIRAAEALARLAINSDPHIVFHGEMIYELVRPLVSLLNEELSAIQNFEGLQALTNLAARNDKLRQKILKENALSLIEHYMFEQHEHIQRAATECMCNMAGCVEVQKKFLAEGNDKLKLVVLLCGEDDEELQRAAAGTLAILTSEQESLCIKTTKVTTQWLDILQRLVLHTDLEIQHRGLVITLNLMSSIREVAQKLVESDMLEILIVQAKDTTDEKKHLIKLAQECLSKAMDFDLIKPYT</sequence>
<feature type="domain" description="UNC-45/Cro1/She4 central" evidence="13">
    <location>
        <begin position="337"/>
        <end position="486"/>
    </location>
</feature>
<dbReference type="InterPro" id="IPR011990">
    <property type="entry name" value="TPR-like_helical_dom_sf"/>
</dbReference>
<keyword evidence="5" id="KW-0217">Developmental protein</keyword>
<dbReference type="AlphaFoldDB" id="A0A8C4RCP5"/>
<name>A0A8C4RCP5_EPTBU</name>
<evidence type="ECO:0000256" key="8">
    <source>
        <dbReference type="ARBA" id="ARBA00022737"/>
    </source>
</evidence>
<dbReference type="GO" id="GO:0051879">
    <property type="term" value="F:Hsp90 protein binding"/>
    <property type="evidence" value="ECO:0007669"/>
    <property type="project" value="TreeGrafter"/>
</dbReference>
<dbReference type="GO" id="GO:0048471">
    <property type="term" value="C:perinuclear region of cytoplasm"/>
    <property type="evidence" value="ECO:0007669"/>
    <property type="project" value="UniProtKB-SubCell"/>
</dbReference>
<evidence type="ECO:0000256" key="11">
    <source>
        <dbReference type="ARBA" id="ARBA00023186"/>
    </source>
</evidence>
<evidence type="ECO:0000313" key="14">
    <source>
        <dbReference type="Ensembl" id="ENSEBUP00000026781.1"/>
    </source>
</evidence>
<dbReference type="GO" id="GO:0031672">
    <property type="term" value="C:A band"/>
    <property type="evidence" value="ECO:0007669"/>
    <property type="project" value="UniProtKB-SubCell"/>
</dbReference>
<dbReference type="SUPFAM" id="SSF48452">
    <property type="entry name" value="TPR-like"/>
    <property type="match status" value="1"/>
</dbReference>
<dbReference type="InterPro" id="IPR019734">
    <property type="entry name" value="TPR_rpt"/>
</dbReference>
<protein>
    <recommendedName>
        <fullName evidence="4">Protein unc-45 homolog B</fullName>
    </recommendedName>
</protein>
<evidence type="ECO:0000256" key="4">
    <source>
        <dbReference type="ARBA" id="ARBA00020768"/>
    </source>
</evidence>
<dbReference type="GO" id="GO:0030239">
    <property type="term" value="P:myofibril assembly"/>
    <property type="evidence" value="ECO:0007669"/>
    <property type="project" value="Ensembl"/>
</dbReference>
<evidence type="ECO:0000256" key="5">
    <source>
        <dbReference type="ARBA" id="ARBA00022473"/>
    </source>
</evidence>
<evidence type="ECO:0000313" key="15">
    <source>
        <dbReference type="Proteomes" id="UP000694388"/>
    </source>
</evidence>
<dbReference type="SMART" id="SM00028">
    <property type="entry name" value="TPR"/>
    <property type="match status" value="3"/>
</dbReference>
<keyword evidence="7" id="KW-0517">Myogenesis</keyword>
<dbReference type="PROSITE" id="PS50005">
    <property type="entry name" value="TPR"/>
    <property type="match status" value="1"/>
</dbReference>
<proteinExistence type="predicted"/>
<dbReference type="OMA" id="DTQTRRW"/>
<evidence type="ECO:0000256" key="10">
    <source>
        <dbReference type="ARBA" id="ARBA00022803"/>
    </source>
</evidence>
<dbReference type="Pfam" id="PF13181">
    <property type="entry name" value="TPR_8"/>
    <property type="match status" value="1"/>
</dbReference>
<dbReference type="Ensembl" id="ENSEBUT00000027357.1">
    <property type="protein sequence ID" value="ENSEBUP00000026781.1"/>
    <property type="gene ID" value="ENSEBUG00000016491.1"/>
</dbReference>
<accession>A0A8C4RCP5</accession>
<dbReference type="GO" id="GO:0002088">
    <property type="term" value="P:lens development in camera-type eye"/>
    <property type="evidence" value="ECO:0007669"/>
    <property type="project" value="Ensembl"/>
</dbReference>
<dbReference type="PANTHER" id="PTHR45994:SF2">
    <property type="entry name" value="PROTEIN UNC-45 HOMOLOG B"/>
    <property type="match status" value="1"/>
</dbReference>
<dbReference type="Gene3D" id="1.25.10.10">
    <property type="entry name" value="Leucine-rich Repeat Variant"/>
    <property type="match status" value="2"/>
</dbReference>
<dbReference type="Pfam" id="PF11701">
    <property type="entry name" value="UNC45-central"/>
    <property type="match status" value="1"/>
</dbReference>
<evidence type="ECO:0000256" key="12">
    <source>
        <dbReference type="PROSITE-ProRule" id="PRU00339"/>
    </source>
</evidence>
<reference evidence="14" key="1">
    <citation type="submission" date="2025-08" db="UniProtKB">
        <authorList>
            <consortium name="Ensembl"/>
        </authorList>
    </citation>
    <scope>IDENTIFICATION</scope>
</reference>
<evidence type="ECO:0000256" key="2">
    <source>
        <dbReference type="ARBA" id="ARBA00004216"/>
    </source>
</evidence>
<keyword evidence="9" id="KW-0221">Differentiation</keyword>
<organism evidence="14 15">
    <name type="scientific">Eptatretus burgeri</name>
    <name type="common">Inshore hagfish</name>
    <dbReference type="NCBI Taxonomy" id="7764"/>
    <lineage>
        <taxon>Eukaryota</taxon>
        <taxon>Metazoa</taxon>
        <taxon>Chordata</taxon>
        <taxon>Craniata</taxon>
        <taxon>Vertebrata</taxon>
        <taxon>Cyclostomata</taxon>
        <taxon>Myxini</taxon>
        <taxon>Myxiniformes</taxon>
        <taxon>Myxinidae</taxon>
        <taxon>Eptatretinae</taxon>
        <taxon>Eptatretus</taxon>
    </lineage>
</organism>
<evidence type="ECO:0000256" key="9">
    <source>
        <dbReference type="ARBA" id="ARBA00022782"/>
    </source>
</evidence>
<dbReference type="Gene3D" id="1.25.40.10">
    <property type="entry name" value="Tetratricopeptide repeat domain"/>
    <property type="match status" value="1"/>
</dbReference>
<keyword evidence="6" id="KW-0963">Cytoplasm</keyword>
<comment type="subcellular location">
    <subcellularLocation>
        <location evidence="1">Cytoplasm</location>
        <location evidence="1">Myofibril</location>
        <location evidence="1">Sarcomere</location>
        <location evidence="1">A band</location>
    </subcellularLocation>
    <subcellularLocation>
        <location evidence="2">Cytoplasm</location>
        <location evidence="2">Myofibril</location>
        <location evidence="2">Sarcomere</location>
        <location evidence="2">Z line</location>
    </subcellularLocation>
    <subcellularLocation>
        <location evidence="3">Cytoplasm</location>
        <location evidence="3">Perinuclear region</location>
    </subcellularLocation>
</comment>
<dbReference type="GO" id="GO:0048738">
    <property type="term" value="P:cardiac muscle tissue development"/>
    <property type="evidence" value="ECO:0007669"/>
    <property type="project" value="Ensembl"/>
</dbReference>
<keyword evidence="15" id="KW-1185">Reference proteome</keyword>
<dbReference type="InterPro" id="IPR011989">
    <property type="entry name" value="ARM-like"/>
</dbReference>
<dbReference type="FunFam" id="1.25.40.10:FF:000025">
    <property type="entry name" value="Unc-45 myosin chaperone B"/>
    <property type="match status" value="1"/>
</dbReference>